<proteinExistence type="inferred from homology"/>
<keyword evidence="5 10" id="KW-0235">DNA replication</keyword>
<sequence length="410" mass="45645">MKYLIKAKIEIDGVVDKNDVIGALFGQTEGLLSPDLDLRELQDKGRIGRIAVDLKPQNGKIKGEIKIPSNLDKAETALIAALIETVDKVGPYNAKVQVTRIVDLRIEKLKKAVERAKELLKTWQSAEAPDVKDLLKEIQSSLKPAEIIEYGPEKLPAGSEIEKSDTLIIVEGRADVLNLLRYGYNNAIALEGAKGTIPESVKQLASKKQKVIAFTDGDHAGELILRTLLNNVKIDLVAKTPQGKEVEDLTGKEIEMALQNAVPPQQFLSELEKREEKEEVTQKELEKKEEKLAPQITVTEEQQKPSMPLSIEIPENVMKDMNELKGTLEAILYDDNWNVVARVPVRDLYDTLSKLEANKVKTAVFDGIITQRLIDIASQKNVSYLIGARIGNVLKRDEKVVLLSMYDLLS</sequence>
<comment type="similarity">
    <text evidence="10">Belongs to the archaeal DnaG primase family.</text>
</comment>
<keyword evidence="3 10" id="KW-0808">Transferase</keyword>
<keyword evidence="2 10" id="KW-0639">Primosome</keyword>
<evidence type="ECO:0000256" key="2">
    <source>
        <dbReference type="ARBA" id="ARBA00022515"/>
    </source>
</evidence>
<dbReference type="Pfam" id="PF01751">
    <property type="entry name" value="Toprim"/>
    <property type="match status" value="1"/>
</dbReference>
<dbReference type="Proteomes" id="UP000886076">
    <property type="component" value="Unassembled WGS sequence"/>
</dbReference>
<dbReference type="PROSITE" id="PS50880">
    <property type="entry name" value="TOPRIM"/>
    <property type="match status" value="1"/>
</dbReference>
<comment type="caution">
    <text evidence="12">The sequence shown here is derived from an EMBL/GenBank/DDBJ whole genome shotgun (WGS) entry which is preliminary data.</text>
</comment>
<dbReference type="GO" id="GO:0000428">
    <property type="term" value="C:DNA-directed RNA polymerase complex"/>
    <property type="evidence" value="ECO:0007669"/>
    <property type="project" value="UniProtKB-KW"/>
</dbReference>
<dbReference type="InterPro" id="IPR006171">
    <property type="entry name" value="TOPRIM_dom"/>
</dbReference>
<dbReference type="PANTHER" id="PTHR30313">
    <property type="entry name" value="DNA PRIMASE"/>
    <property type="match status" value="1"/>
</dbReference>
<keyword evidence="4 10" id="KW-0548">Nucleotidyltransferase</keyword>
<evidence type="ECO:0000256" key="5">
    <source>
        <dbReference type="ARBA" id="ARBA00022705"/>
    </source>
</evidence>
<dbReference type="GO" id="GO:0008143">
    <property type="term" value="F:poly(A) binding"/>
    <property type="evidence" value="ECO:0007669"/>
    <property type="project" value="InterPro"/>
</dbReference>
<evidence type="ECO:0000256" key="9">
    <source>
        <dbReference type="ARBA" id="ARBA00023163"/>
    </source>
</evidence>
<evidence type="ECO:0000256" key="4">
    <source>
        <dbReference type="ARBA" id="ARBA00022695"/>
    </source>
</evidence>
<reference evidence="12" key="1">
    <citation type="journal article" date="2020" name="mSystems">
        <title>Genome- and Community-Level Interaction Insights into Carbon Utilization and Element Cycling Functions of Hydrothermarchaeota in Hydrothermal Sediment.</title>
        <authorList>
            <person name="Zhou Z."/>
            <person name="Liu Y."/>
            <person name="Xu W."/>
            <person name="Pan J."/>
            <person name="Luo Z.H."/>
            <person name="Li M."/>
        </authorList>
    </citation>
    <scope>NUCLEOTIDE SEQUENCE [LARGE SCALE GENOMIC DNA]</scope>
    <source>
        <strain evidence="12">SpSt-1261</strain>
    </source>
</reference>
<evidence type="ECO:0000259" key="11">
    <source>
        <dbReference type="PROSITE" id="PS50880"/>
    </source>
</evidence>
<dbReference type="AlphaFoldDB" id="A0A7C2VN02"/>
<evidence type="ECO:0000256" key="3">
    <source>
        <dbReference type="ARBA" id="ARBA00022679"/>
    </source>
</evidence>
<evidence type="ECO:0000256" key="1">
    <source>
        <dbReference type="ARBA" id="ARBA00022478"/>
    </source>
</evidence>
<comment type="catalytic activity">
    <reaction evidence="10">
        <text>ssDNA + n NTP = ssDNA/pppN(pN)n-1 hybrid + (n-1) diphosphate.</text>
        <dbReference type="EC" id="2.7.7.101"/>
    </reaction>
</comment>
<dbReference type="NCBIfam" id="NF003108">
    <property type="entry name" value="PRK04031.1-1"/>
    <property type="match status" value="1"/>
</dbReference>
<name>A0A7C2VN02_9CREN</name>
<evidence type="ECO:0000256" key="10">
    <source>
        <dbReference type="HAMAP-Rule" id="MF_00007"/>
    </source>
</evidence>
<keyword evidence="6" id="KW-0479">Metal-binding</keyword>
<protein>
    <recommendedName>
        <fullName evidence="10">DNA primase DnaG</fullName>
        <ecNumber evidence="10">2.7.7.101</ecNumber>
    </recommendedName>
</protein>
<dbReference type="InterPro" id="IPR020607">
    <property type="entry name" value="Primase_DnaG_arc"/>
</dbReference>
<dbReference type="GO" id="GO:0005737">
    <property type="term" value="C:cytoplasm"/>
    <property type="evidence" value="ECO:0007669"/>
    <property type="project" value="TreeGrafter"/>
</dbReference>
<dbReference type="Gene3D" id="3.40.1360.10">
    <property type="match status" value="1"/>
</dbReference>
<dbReference type="GO" id="GO:0046872">
    <property type="term" value="F:metal ion binding"/>
    <property type="evidence" value="ECO:0007669"/>
    <property type="project" value="UniProtKB-KW"/>
</dbReference>
<dbReference type="SMART" id="SM00493">
    <property type="entry name" value="TOPRIM"/>
    <property type="match status" value="1"/>
</dbReference>
<dbReference type="EC" id="2.7.7.101" evidence="10"/>
<accession>A0A7C2VN02</accession>
<dbReference type="GO" id="GO:0000178">
    <property type="term" value="C:exosome (RNase complex)"/>
    <property type="evidence" value="ECO:0007669"/>
    <property type="project" value="UniProtKB-KW"/>
</dbReference>
<evidence type="ECO:0000256" key="8">
    <source>
        <dbReference type="ARBA" id="ARBA00022842"/>
    </source>
</evidence>
<dbReference type="GO" id="GO:1990077">
    <property type="term" value="C:primosome complex"/>
    <property type="evidence" value="ECO:0007669"/>
    <property type="project" value="UniProtKB-KW"/>
</dbReference>
<comment type="subunit">
    <text evidence="10">Forms a ternary complex with MCM helicase and DNA. Component of the archaeal exosome complex.</text>
</comment>
<dbReference type="RefSeq" id="WP_272985256.1">
    <property type="nucleotide sequence ID" value="NZ_DSFH01000039.1"/>
</dbReference>
<feature type="domain" description="Toprim" evidence="11">
    <location>
        <begin position="165"/>
        <end position="242"/>
    </location>
</feature>
<dbReference type="CDD" id="cd01029">
    <property type="entry name" value="TOPRIM_primases"/>
    <property type="match status" value="1"/>
</dbReference>
<dbReference type="EMBL" id="DSFH01000039">
    <property type="protein sequence ID" value="HEW63934.1"/>
    <property type="molecule type" value="Genomic_DNA"/>
</dbReference>
<keyword evidence="7 10" id="KW-0271">Exosome</keyword>
<dbReference type="SUPFAM" id="SSF56731">
    <property type="entry name" value="DNA primase core"/>
    <property type="match status" value="1"/>
</dbReference>
<organism evidence="12">
    <name type="scientific">Fervidicoccus fontis</name>
    <dbReference type="NCBI Taxonomy" id="683846"/>
    <lineage>
        <taxon>Archaea</taxon>
        <taxon>Thermoproteota</taxon>
        <taxon>Thermoprotei</taxon>
        <taxon>Fervidicoccales</taxon>
        <taxon>Fervidicoccaceae</taxon>
        <taxon>Fervidicoccus</taxon>
    </lineage>
</organism>
<dbReference type="GO" id="GO:0003899">
    <property type="term" value="F:DNA-directed RNA polymerase activity"/>
    <property type="evidence" value="ECO:0007669"/>
    <property type="project" value="UniProtKB-UniRule"/>
</dbReference>
<comment type="function">
    <text evidence="10">RNA polymerase that catalyzes the synthesis of short RNA molecules used as primers for DNA polymerase during DNA replication. Also part of the exosome, which is a complex involved in RNA degradation. Acts as a poly(A)-binding protein that enhances the interaction between heteropolymeric, adenine-rich transcripts and the exosome.</text>
</comment>
<dbReference type="PANTHER" id="PTHR30313:SF2">
    <property type="entry name" value="DNA PRIMASE"/>
    <property type="match status" value="1"/>
</dbReference>
<keyword evidence="9 10" id="KW-0804">Transcription</keyword>
<keyword evidence="1 10" id="KW-0240">DNA-directed RNA polymerase</keyword>
<evidence type="ECO:0000256" key="7">
    <source>
        <dbReference type="ARBA" id="ARBA00022835"/>
    </source>
</evidence>
<keyword evidence="8" id="KW-0460">Magnesium</keyword>
<evidence type="ECO:0000256" key="6">
    <source>
        <dbReference type="ARBA" id="ARBA00022723"/>
    </source>
</evidence>
<dbReference type="InterPro" id="IPR050219">
    <property type="entry name" value="DnaG_primase"/>
</dbReference>
<gene>
    <name evidence="10" type="primary">dnaG</name>
    <name evidence="12" type="ORF">ENO39_02605</name>
</gene>
<dbReference type="GO" id="GO:0006269">
    <property type="term" value="P:DNA replication, synthesis of primer"/>
    <property type="evidence" value="ECO:0007669"/>
    <property type="project" value="UniProtKB-UniRule"/>
</dbReference>
<dbReference type="HAMAP" id="MF_00007">
    <property type="entry name" value="DNA_primase_DnaG_arc"/>
    <property type="match status" value="1"/>
</dbReference>
<evidence type="ECO:0000313" key="12">
    <source>
        <dbReference type="EMBL" id="HEW63934.1"/>
    </source>
</evidence>
<dbReference type="InterPro" id="IPR034154">
    <property type="entry name" value="TOPRIM_DnaG/twinkle"/>
</dbReference>